<dbReference type="Pfam" id="PF00168">
    <property type="entry name" value="C2"/>
    <property type="match status" value="2"/>
</dbReference>
<comment type="similarity">
    <text evidence="1">Belongs to the synaptotagmin family.</text>
</comment>
<dbReference type="InterPro" id="IPR035892">
    <property type="entry name" value="C2_domain_sf"/>
</dbReference>
<proteinExistence type="inferred from homology"/>
<dbReference type="STRING" id="28377.ENSACAP00000022627"/>
<accession>R4GBF2</accession>
<dbReference type="GO" id="GO:0030672">
    <property type="term" value="C:synaptic vesicle membrane"/>
    <property type="evidence" value="ECO:0000318"/>
    <property type="project" value="GO_Central"/>
</dbReference>
<dbReference type="GO" id="GO:0031045">
    <property type="term" value="C:dense core granule"/>
    <property type="evidence" value="ECO:0000318"/>
    <property type="project" value="GO_Central"/>
</dbReference>
<dbReference type="PANTHER" id="PTHR10024:SF175">
    <property type="entry name" value="C2 DOMAIN-CONTAINING PROTEIN"/>
    <property type="match status" value="1"/>
</dbReference>
<dbReference type="eggNOG" id="KOG1028">
    <property type="taxonomic scope" value="Eukaryota"/>
</dbReference>
<reference evidence="3" key="2">
    <citation type="submission" date="2025-08" db="UniProtKB">
        <authorList>
            <consortium name="Ensembl"/>
        </authorList>
    </citation>
    <scope>IDENTIFICATION</scope>
</reference>
<dbReference type="AlphaFoldDB" id="R4GBF2"/>
<evidence type="ECO:0000313" key="4">
    <source>
        <dbReference type="Proteomes" id="UP000001646"/>
    </source>
</evidence>
<dbReference type="GO" id="GO:0000149">
    <property type="term" value="F:SNARE binding"/>
    <property type="evidence" value="ECO:0000318"/>
    <property type="project" value="GO_Central"/>
</dbReference>
<evidence type="ECO:0000313" key="3">
    <source>
        <dbReference type="Ensembl" id="ENSACAP00000022627.1"/>
    </source>
</evidence>
<gene>
    <name evidence="3" type="primary">LOC103278533</name>
</gene>
<name>R4GBF2_ANOCA</name>
<evidence type="ECO:0000256" key="1">
    <source>
        <dbReference type="ARBA" id="ARBA00006996"/>
    </source>
</evidence>
<dbReference type="InParanoid" id="R4GBF2"/>
<dbReference type="InterPro" id="IPR000008">
    <property type="entry name" value="C2_dom"/>
</dbReference>
<dbReference type="Gene3D" id="2.60.40.150">
    <property type="entry name" value="C2 domain"/>
    <property type="match status" value="2"/>
</dbReference>
<dbReference type="Proteomes" id="UP000001646">
    <property type="component" value="Chromosome 1"/>
</dbReference>
<dbReference type="FunFam" id="2.60.40.150:FF:000402">
    <property type="entry name" value="Uncharacterized protein"/>
    <property type="match status" value="1"/>
</dbReference>
<dbReference type="GO" id="GO:0016192">
    <property type="term" value="P:vesicle-mediated transport"/>
    <property type="evidence" value="ECO:0000318"/>
    <property type="project" value="GO_Central"/>
</dbReference>
<dbReference type="GO" id="GO:0070382">
    <property type="term" value="C:exocytic vesicle"/>
    <property type="evidence" value="ECO:0000318"/>
    <property type="project" value="GO_Central"/>
</dbReference>
<dbReference type="HOGENOM" id="CLU_023008_11_3_1"/>
<dbReference type="GO" id="GO:0030424">
    <property type="term" value="C:axon"/>
    <property type="evidence" value="ECO:0000318"/>
    <property type="project" value="GO_Central"/>
</dbReference>
<dbReference type="Ensembl" id="ENSACAT00000030044.2">
    <property type="protein sequence ID" value="ENSACAP00000022627.1"/>
    <property type="gene ID" value="ENSACAG00000028750.2"/>
</dbReference>
<keyword evidence="4" id="KW-1185">Reference proteome</keyword>
<dbReference type="GO" id="GO:0017158">
    <property type="term" value="P:regulation of calcium ion-dependent exocytosis"/>
    <property type="evidence" value="ECO:0000318"/>
    <property type="project" value="GO_Central"/>
</dbReference>
<protein>
    <recommendedName>
        <fullName evidence="2">C2 domain-containing protein</fullName>
    </recommendedName>
</protein>
<sequence length="310" mass="35031">MIQNIRKELKKLGVCCSPSSDTKSLAMGILANDLGAPDRSQGKLRFSLLYNKKQLELILTVTGALGLPRLEYSNTFVQVRLLSQATSSSSDLQHIVHEWQTQVVKTDSSPTFGDQFACTLQEADLTKSSIKLEVKCFDKYSRHIPLGEVRVSLNTLKAFESMEFCRELQKATKDTVGEVLVSLKCLPISQRIEIGLLKVKTTFLCNNAEKRIYARIDVFCNLHKQKHQKSKPKTLASMTIFNETFFFHLPEPVVWDCAVLISIYEMHPKSRQLVGQAALGKGESDNTSDHWECMMRSIQQPVAKWHPLVI</sequence>
<dbReference type="FunFam" id="2.60.40.150:FF:000352">
    <property type="entry name" value="Uncharacterized protein"/>
    <property type="match status" value="1"/>
</dbReference>
<dbReference type="PROSITE" id="PS50004">
    <property type="entry name" value="C2"/>
    <property type="match status" value="1"/>
</dbReference>
<reference evidence="3 4" key="1">
    <citation type="submission" date="2009-12" db="EMBL/GenBank/DDBJ databases">
        <title>The Genome Sequence of Anolis carolinensis (Green Anole Lizard).</title>
        <authorList>
            <consortium name="The Genome Sequencing Platform"/>
            <person name="Di Palma F."/>
            <person name="Alfoldi J."/>
            <person name="Heiman D."/>
            <person name="Young S."/>
            <person name="Grabherr M."/>
            <person name="Johnson J."/>
            <person name="Lander E.S."/>
            <person name="Lindblad-Toh K."/>
        </authorList>
    </citation>
    <scope>NUCLEOTIDE SEQUENCE [LARGE SCALE GENOMIC DNA]</scope>
    <source>
        <strain evidence="3 4">JBL SC #1</strain>
    </source>
</reference>
<dbReference type="SMART" id="SM00239">
    <property type="entry name" value="C2"/>
    <property type="match status" value="2"/>
</dbReference>
<dbReference type="Bgee" id="ENSACAG00000028750">
    <property type="expression patterns" value="Expressed in liver and 4 other cell types or tissues"/>
</dbReference>
<dbReference type="GO" id="GO:0061891">
    <property type="term" value="F:calcium ion sensor activity"/>
    <property type="evidence" value="ECO:0000318"/>
    <property type="project" value="GO_Central"/>
</dbReference>
<feature type="domain" description="C2" evidence="2">
    <location>
        <begin position="40"/>
        <end position="166"/>
    </location>
</feature>
<dbReference type="GeneTree" id="ENSGT00940000166578"/>
<dbReference type="SUPFAM" id="SSF49562">
    <property type="entry name" value="C2 domain (Calcium/lipid-binding domain, CaLB)"/>
    <property type="match status" value="2"/>
</dbReference>
<dbReference type="GO" id="GO:2000300">
    <property type="term" value="P:regulation of synaptic vesicle exocytosis"/>
    <property type="evidence" value="ECO:0000318"/>
    <property type="project" value="GO_Central"/>
</dbReference>
<reference evidence="3" key="3">
    <citation type="submission" date="2025-09" db="UniProtKB">
        <authorList>
            <consortium name="Ensembl"/>
        </authorList>
    </citation>
    <scope>IDENTIFICATION</scope>
</reference>
<evidence type="ECO:0000259" key="2">
    <source>
        <dbReference type="PROSITE" id="PS50004"/>
    </source>
</evidence>
<organism evidence="3 4">
    <name type="scientific">Anolis carolinensis</name>
    <name type="common">Green anole</name>
    <name type="synonym">American chameleon</name>
    <dbReference type="NCBI Taxonomy" id="28377"/>
    <lineage>
        <taxon>Eukaryota</taxon>
        <taxon>Metazoa</taxon>
        <taxon>Chordata</taxon>
        <taxon>Craniata</taxon>
        <taxon>Vertebrata</taxon>
        <taxon>Euteleostomi</taxon>
        <taxon>Lepidosauria</taxon>
        <taxon>Squamata</taxon>
        <taxon>Bifurcata</taxon>
        <taxon>Unidentata</taxon>
        <taxon>Episquamata</taxon>
        <taxon>Toxicofera</taxon>
        <taxon>Iguania</taxon>
        <taxon>Dactyloidae</taxon>
        <taxon>Anolis</taxon>
    </lineage>
</organism>
<dbReference type="GO" id="GO:0099502">
    <property type="term" value="P:calcium-dependent activation of synaptic vesicle fusion"/>
    <property type="evidence" value="ECO:0000318"/>
    <property type="project" value="GO_Central"/>
</dbReference>
<dbReference type="PANTHER" id="PTHR10024">
    <property type="entry name" value="SYNAPTOTAGMIN"/>
    <property type="match status" value="1"/>
</dbReference>
<dbReference type="GO" id="GO:0005544">
    <property type="term" value="F:calcium-dependent phospholipid binding"/>
    <property type="evidence" value="ECO:0000318"/>
    <property type="project" value="GO_Central"/>
</dbReference>
<dbReference type="GO" id="GO:0005886">
    <property type="term" value="C:plasma membrane"/>
    <property type="evidence" value="ECO:0000318"/>
    <property type="project" value="GO_Central"/>
</dbReference>